<dbReference type="Proteomes" id="UP000010472">
    <property type="component" value="Chromosome"/>
</dbReference>
<dbReference type="AlphaFoldDB" id="K9VZ29"/>
<dbReference type="STRING" id="1173022.Cri9333_2522"/>
<protein>
    <submittedName>
        <fullName evidence="1">Uncharacterized protein</fullName>
    </submittedName>
</protein>
<name>K9VZ29_9CYAN</name>
<organism evidence="1 2">
    <name type="scientific">Crinalium epipsammum PCC 9333</name>
    <dbReference type="NCBI Taxonomy" id="1173022"/>
    <lineage>
        <taxon>Bacteria</taxon>
        <taxon>Bacillati</taxon>
        <taxon>Cyanobacteriota</taxon>
        <taxon>Cyanophyceae</taxon>
        <taxon>Gomontiellales</taxon>
        <taxon>Gomontiellaceae</taxon>
        <taxon>Crinalium</taxon>
    </lineage>
</organism>
<dbReference type="PATRIC" id="fig|1173022.3.peg.2727"/>
<gene>
    <name evidence="1" type="ORF">Cri9333_2522</name>
</gene>
<keyword evidence="2" id="KW-1185">Reference proteome</keyword>
<dbReference type="KEGG" id="cep:Cri9333_2522"/>
<evidence type="ECO:0000313" key="2">
    <source>
        <dbReference type="Proteomes" id="UP000010472"/>
    </source>
</evidence>
<evidence type="ECO:0000313" key="1">
    <source>
        <dbReference type="EMBL" id="AFZ13388.1"/>
    </source>
</evidence>
<sequence>MNNEKTIPDAETRARNVARWREVCLMFDNLNLMLEQATAQAEYDLQNSPLYVRRRERVQKQLLAQKQSKLSSEVS</sequence>
<dbReference type="HOGENOM" id="CLU_203775_0_0_3"/>
<dbReference type="RefSeq" id="WP_015203502.1">
    <property type="nucleotide sequence ID" value="NC_019753.1"/>
</dbReference>
<dbReference type="EMBL" id="CP003620">
    <property type="protein sequence ID" value="AFZ13388.1"/>
    <property type="molecule type" value="Genomic_DNA"/>
</dbReference>
<dbReference type="OrthoDB" id="574440at2"/>
<proteinExistence type="predicted"/>
<accession>K9VZ29</accession>
<reference evidence="1 2" key="1">
    <citation type="submission" date="2012-06" db="EMBL/GenBank/DDBJ databases">
        <title>Finished chromosome of genome of Crinalium epipsammum PCC 9333.</title>
        <authorList>
            <consortium name="US DOE Joint Genome Institute"/>
            <person name="Gugger M."/>
            <person name="Coursin T."/>
            <person name="Rippka R."/>
            <person name="Tandeau De Marsac N."/>
            <person name="Huntemann M."/>
            <person name="Wei C.-L."/>
            <person name="Han J."/>
            <person name="Detter J.C."/>
            <person name="Han C."/>
            <person name="Tapia R."/>
            <person name="Davenport K."/>
            <person name="Daligault H."/>
            <person name="Erkkila T."/>
            <person name="Gu W."/>
            <person name="Munk A.C.C."/>
            <person name="Teshima H."/>
            <person name="Xu Y."/>
            <person name="Chain P."/>
            <person name="Chen A."/>
            <person name="Krypides N."/>
            <person name="Mavromatis K."/>
            <person name="Markowitz V."/>
            <person name="Szeto E."/>
            <person name="Ivanova N."/>
            <person name="Mikhailova N."/>
            <person name="Ovchinnikova G."/>
            <person name="Pagani I."/>
            <person name="Pati A."/>
            <person name="Goodwin L."/>
            <person name="Peters L."/>
            <person name="Pitluck S."/>
            <person name="Woyke T."/>
            <person name="Kerfeld C."/>
        </authorList>
    </citation>
    <scope>NUCLEOTIDE SEQUENCE [LARGE SCALE GENOMIC DNA]</scope>
    <source>
        <strain evidence="1 2">PCC 9333</strain>
    </source>
</reference>